<dbReference type="EMBL" id="PCTA01000035">
    <property type="protein sequence ID" value="PIP61085.1"/>
    <property type="molecule type" value="Genomic_DNA"/>
</dbReference>
<evidence type="ECO:0000313" key="2">
    <source>
        <dbReference type="Proteomes" id="UP000231246"/>
    </source>
</evidence>
<organism evidence="1 2">
    <name type="scientific">Candidatus Roizmanbacteria bacterium CG22_combo_CG10-13_8_21_14_all_38_20</name>
    <dbReference type="NCBI Taxonomy" id="1974862"/>
    <lineage>
        <taxon>Bacteria</taxon>
        <taxon>Candidatus Roizmaniibacteriota</taxon>
    </lineage>
</organism>
<dbReference type="Proteomes" id="UP000231246">
    <property type="component" value="Unassembled WGS sequence"/>
</dbReference>
<protein>
    <submittedName>
        <fullName evidence="1">Uncharacterized protein</fullName>
    </submittedName>
</protein>
<sequence>MSDQNSKLAELLHDFKSPLSSSNMALQFIVDGRSGQIDKQVRTILQEVVSRQKGLLEKIVEFEKNHD</sequence>
<name>A0A2H0BTR6_9BACT</name>
<reference evidence="1 2" key="1">
    <citation type="submission" date="2017-09" db="EMBL/GenBank/DDBJ databases">
        <title>Depth-based differentiation of microbial function through sediment-hosted aquifers and enrichment of novel symbionts in the deep terrestrial subsurface.</title>
        <authorList>
            <person name="Probst A.J."/>
            <person name="Ladd B."/>
            <person name="Jarett J.K."/>
            <person name="Geller-Mcgrath D.E."/>
            <person name="Sieber C.M."/>
            <person name="Emerson J.B."/>
            <person name="Anantharaman K."/>
            <person name="Thomas B.C."/>
            <person name="Malmstrom R."/>
            <person name="Stieglmeier M."/>
            <person name="Klingl A."/>
            <person name="Woyke T."/>
            <person name="Ryan C.M."/>
            <person name="Banfield J.F."/>
        </authorList>
    </citation>
    <scope>NUCLEOTIDE SEQUENCE [LARGE SCALE GENOMIC DNA]</scope>
    <source>
        <strain evidence="1">CG22_combo_CG10-13_8_21_14_all_38_20</strain>
    </source>
</reference>
<dbReference type="AlphaFoldDB" id="A0A2H0BTR6"/>
<gene>
    <name evidence="1" type="ORF">COW99_06210</name>
</gene>
<proteinExistence type="predicted"/>
<comment type="caution">
    <text evidence="1">The sequence shown here is derived from an EMBL/GenBank/DDBJ whole genome shotgun (WGS) entry which is preliminary data.</text>
</comment>
<accession>A0A2H0BTR6</accession>
<evidence type="ECO:0000313" key="1">
    <source>
        <dbReference type="EMBL" id="PIP61085.1"/>
    </source>
</evidence>